<accession>A0A0F8YPV4</accession>
<name>A0A0F8YPV4_9ZZZZ</name>
<gene>
    <name evidence="1" type="ORF">LCGC14_3067170</name>
</gene>
<reference evidence="1" key="1">
    <citation type="journal article" date="2015" name="Nature">
        <title>Complex archaea that bridge the gap between prokaryotes and eukaryotes.</title>
        <authorList>
            <person name="Spang A."/>
            <person name="Saw J.H."/>
            <person name="Jorgensen S.L."/>
            <person name="Zaremba-Niedzwiedzka K."/>
            <person name="Martijn J."/>
            <person name="Lind A.E."/>
            <person name="van Eijk R."/>
            <person name="Schleper C."/>
            <person name="Guy L."/>
            <person name="Ettema T.J."/>
        </authorList>
    </citation>
    <scope>NUCLEOTIDE SEQUENCE</scope>
</reference>
<dbReference type="SUPFAM" id="SSF52540">
    <property type="entry name" value="P-loop containing nucleoside triphosphate hydrolases"/>
    <property type="match status" value="1"/>
</dbReference>
<evidence type="ECO:0008006" key="2">
    <source>
        <dbReference type="Google" id="ProtNLM"/>
    </source>
</evidence>
<dbReference type="Gene3D" id="3.40.50.300">
    <property type="entry name" value="P-loop containing nucleotide triphosphate hydrolases"/>
    <property type="match status" value="1"/>
</dbReference>
<organism evidence="1">
    <name type="scientific">marine sediment metagenome</name>
    <dbReference type="NCBI Taxonomy" id="412755"/>
    <lineage>
        <taxon>unclassified sequences</taxon>
        <taxon>metagenomes</taxon>
        <taxon>ecological metagenomes</taxon>
    </lineage>
</organism>
<sequence>MPVVTMSGTIASGAREIGRAAASLLGTDYVDQQLLVDAARRLGVPLDVMAEHDERCSSFGERLSSILRGFLERSAAGGDPLTGAGGLEVLLGRTYADMALEREEPEISDSLYMKTMTAIIRELGDRGDIVVLGRGSQMILRDLPGALHVLTLAPQELRIERLAAREGMSVEEATQRVHDSDKARGAFHRKFWKVDVNDPSLYDITLETSRLSYEAGAELVAGAVRSNAGPA</sequence>
<comment type="caution">
    <text evidence="1">The sequence shown here is derived from an EMBL/GenBank/DDBJ whole genome shotgun (WGS) entry which is preliminary data.</text>
</comment>
<dbReference type="AlphaFoldDB" id="A0A0F8YPV4"/>
<proteinExistence type="predicted"/>
<protein>
    <recommendedName>
        <fullName evidence="2">Cytidylate kinase-like family protein</fullName>
    </recommendedName>
</protein>
<dbReference type="EMBL" id="LAZR01065123">
    <property type="protein sequence ID" value="KKK56174.1"/>
    <property type="molecule type" value="Genomic_DNA"/>
</dbReference>
<dbReference type="Pfam" id="PF13189">
    <property type="entry name" value="Cytidylate_kin2"/>
    <property type="match status" value="1"/>
</dbReference>
<evidence type="ECO:0000313" key="1">
    <source>
        <dbReference type="EMBL" id="KKK56174.1"/>
    </source>
</evidence>
<dbReference type="InterPro" id="IPR027417">
    <property type="entry name" value="P-loop_NTPase"/>
</dbReference>